<dbReference type="EMBL" id="MU839015">
    <property type="protein sequence ID" value="KAK1765408.1"/>
    <property type="molecule type" value="Genomic_DNA"/>
</dbReference>
<keyword evidence="3" id="KW-1185">Reference proteome</keyword>
<organism evidence="2 3">
    <name type="scientific">Phialemonium atrogriseum</name>
    <dbReference type="NCBI Taxonomy" id="1093897"/>
    <lineage>
        <taxon>Eukaryota</taxon>
        <taxon>Fungi</taxon>
        <taxon>Dikarya</taxon>
        <taxon>Ascomycota</taxon>
        <taxon>Pezizomycotina</taxon>
        <taxon>Sordariomycetes</taxon>
        <taxon>Sordariomycetidae</taxon>
        <taxon>Cephalothecales</taxon>
        <taxon>Cephalothecaceae</taxon>
        <taxon>Phialemonium</taxon>
    </lineage>
</organism>
<evidence type="ECO:0000313" key="3">
    <source>
        <dbReference type="Proteomes" id="UP001244011"/>
    </source>
</evidence>
<gene>
    <name evidence="2" type="ORF">QBC33DRAFT_544236</name>
</gene>
<comment type="caution">
    <text evidence="2">The sequence shown here is derived from an EMBL/GenBank/DDBJ whole genome shotgun (WGS) entry which is preliminary data.</text>
</comment>
<dbReference type="RefSeq" id="XP_060281621.1">
    <property type="nucleotide sequence ID" value="XM_060428429.1"/>
</dbReference>
<name>A0AAJ0BXW3_9PEZI</name>
<dbReference type="Proteomes" id="UP001244011">
    <property type="component" value="Unassembled WGS sequence"/>
</dbReference>
<protein>
    <submittedName>
        <fullName evidence="2">Uncharacterized protein</fullName>
    </submittedName>
</protein>
<keyword evidence="1" id="KW-0732">Signal</keyword>
<dbReference type="AlphaFoldDB" id="A0AAJ0BXW3"/>
<accession>A0AAJ0BXW3</accession>
<evidence type="ECO:0000313" key="2">
    <source>
        <dbReference type="EMBL" id="KAK1765408.1"/>
    </source>
</evidence>
<proteinExistence type="predicted"/>
<feature type="chain" id="PRO_5042536116" evidence="1">
    <location>
        <begin position="20"/>
        <end position="139"/>
    </location>
</feature>
<feature type="signal peptide" evidence="1">
    <location>
        <begin position="1"/>
        <end position="19"/>
    </location>
</feature>
<sequence length="139" mass="14271">MYAKTFLVALLAATVSAAAVDISARQNNNNKNNNNKAGAAAGANAAADFGQCNPTMDFQLGRPGRKADEGTFLPVDPLVAKGQQDALNPAIIANRICDQLTNVCEANQAAKDLCTAAQGNLGTAKDQSTADAFNAALGF</sequence>
<reference evidence="2" key="1">
    <citation type="submission" date="2023-06" db="EMBL/GenBank/DDBJ databases">
        <title>Genome-scale phylogeny and comparative genomics of the fungal order Sordariales.</title>
        <authorList>
            <consortium name="Lawrence Berkeley National Laboratory"/>
            <person name="Hensen N."/>
            <person name="Bonometti L."/>
            <person name="Westerberg I."/>
            <person name="Brannstrom I.O."/>
            <person name="Guillou S."/>
            <person name="Cros-Aarteil S."/>
            <person name="Calhoun S."/>
            <person name="Haridas S."/>
            <person name="Kuo A."/>
            <person name="Mondo S."/>
            <person name="Pangilinan J."/>
            <person name="Riley R."/>
            <person name="Labutti K."/>
            <person name="Andreopoulos B."/>
            <person name="Lipzen A."/>
            <person name="Chen C."/>
            <person name="Yanf M."/>
            <person name="Daum C."/>
            <person name="Ng V."/>
            <person name="Clum A."/>
            <person name="Steindorff A."/>
            <person name="Ohm R."/>
            <person name="Martin F."/>
            <person name="Silar P."/>
            <person name="Natvig D."/>
            <person name="Lalanne C."/>
            <person name="Gautier V."/>
            <person name="Ament-Velasquez S.L."/>
            <person name="Kruys A."/>
            <person name="Hutchinson M.I."/>
            <person name="Powell A.J."/>
            <person name="Barry K."/>
            <person name="Miller A.N."/>
            <person name="Grigoriev I.V."/>
            <person name="Debuchy R."/>
            <person name="Gladieux P."/>
            <person name="Thoren M.H."/>
            <person name="Johannesson H."/>
        </authorList>
    </citation>
    <scope>NUCLEOTIDE SEQUENCE</scope>
    <source>
        <strain evidence="2">8032-3</strain>
    </source>
</reference>
<evidence type="ECO:0000256" key="1">
    <source>
        <dbReference type="SAM" id="SignalP"/>
    </source>
</evidence>
<dbReference type="GeneID" id="85311616"/>